<organism evidence="1 2">
    <name type="scientific">Trebonia kvetii</name>
    <dbReference type="NCBI Taxonomy" id="2480626"/>
    <lineage>
        <taxon>Bacteria</taxon>
        <taxon>Bacillati</taxon>
        <taxon>Actinomycetota</taxon>
        <taxon>Actinomycetes</taxon>
        <taxon>Streptosporangiales</taxon>
        <taxon>Treboniaceae</taxon>
        <taxon>Trebonia</taxon>
    </lineage>
</organism>
<name>A0A6P2BYB6_9ACTN</name>
<comment type="caution">
    <text evidence="1">The sequence shown here is derived from an EMBL/GenBank/DDBJ whole genome shotgun (WGS) entry which is preliminary data.</text>
</comment>
<accession>A0A6P2BYB6</accession>
<sequence>MTPGPAGTLSGPERVAAVLADRDAIQANLLELDSNYARQALEGATLTGLTRQRWEKASIALASLWETFLAYSAVVDRIAVLGAVRKPSRNDLAELAGLLSDGCVQLSGPNVPLAQRDLTANGRPPVTLVTAVGTMRRAFAEVTEVTSAVETVWAAVGAPLDAATEELARVRPLVAGLGADLESAFAEAESAVDAARSASNTDPLALWHDGRTDTSAADLARGQVSALTPRIAELARLREQAQRRIASLSAATAAARGARSDAVTAWREAATRISVLPPLPPDVREPPVAALGALAAGGQWSRLAAELDRCEADLARSGEQTDRVRQAAAAAIDKRDELRALLRAYKAKAGRLGAVEESRVAARYDEAYALLWTAPCDLASAEPAVVAYQRAILEGDGRR</sequence>
<protein>
    <submittedName>
        <fullName evidence="1">Uncharacterized protein</fullName>
    </submittedName>
</protein>
<keyword evidence="2" id="KW-1185">Reference proteome</keyword>
<gene>
    <name evidence="1" type="ORF">EAS64_22630</name>
</gene>
<reference evidence="1 2" key="1">
    <citation type="submission" date="2018-11" db="EMBL/GenBank/DDBJ databases">
        <title>Trebonia kvetii gen.nov., sp.nov., a novel acidophilic actinobacterium, and proposal of the new actinobacterial family Treboniaceae fam. nov.</title>
        <authorList>
            <person name="Rapoport D."/>
            <person name="Sagova-Mareckova M."/>
            <person name="Sedlacek I."/>
            <person name="Provaznik J."/>
            <person name="Kralova S."/>
            <person name="Pavlinic D."/>
            <person name="Benes V."/>
            <person name="Kopecky J."/>
        </authorList>
    </citation>
    <scope>NUCLEOTIDE SEQUENCE [LARGE SCALE GENOMIC DNA]</scope>
    <source>
        <strain evidence="1 2">15Tr583</strain>
    </source>
</reference>
<dbReference type="OrthoDB" id="3375894at2"/>
<proteinExistence type="predicted"/>
<evidence type="ECO:0000313" key="1">
    <source>
        <dbReference type="EMBL" id="TVZ03231.1"/>
    </source>
</evidence>
<dbReference type="EMBL" id="RPFW01000004">
    <property type="protein sequence ID" value="TVZ03231.1"/>
    <property type="molecule type" value="Genomic_DNA"/>
</dbReference>
<dbReference type="RefSeq" id="WP_145855799.1">
    <property type="nucleotide sequence ID" value="NZ_RPFW01000004.1"/>
</dbReference>
<evidence type="ECO:0000313" key="2">
    <source>
        <dbReference type="Proteomes" id="UP000460272"/>
    </source>
</evidence>
<dbReference type="Proteomes" id="UP000460272">
    <property type="component" value="Unassembled WGS sequence"/>
</dbReference>
<dbReference type="AlphaFoldDB" id="A0A6P2BYB6"/>